<keyword evidence="8" id="KW-0647">Proteasome</keyword>
<comment type="similarity">
    <text evidence="3">Belongs to the proteasome inhibitor PI31 family.</text>
</comment>
<feature type="compositionally biased region" description="Pro residues" evidence="11">
    <location>
        <begin position="431"/>
        <end position="442"/>
    </location>
</feature>
<evidence type="ECO:0000259" key="14">
    <source>
        <dbReference type="Pfam" id="PF11566"/>
    </source>
</evidence>
<gene>
    <name evidence="15" type="ORF">LTR09_005430</name>
</gene>
<dbReference type="GO" id="GO:0043161">
    <property type="term" value="P:proteasome-mediated ubiquitin-dependent protein catabolic process"/>
    <property type="evidence" value="ECO:0007669"/>
    <property type="project" value="InterPro"/>
</dbReference>
<evidence type="ECO:0000256" key="5">
    <source>
        <dbReference type="ARBA" id="ARBA00022490"/>
    </source>
</evidence>
<organism evidence="15 16">
    <name type="scientific">Extremus antarcticus</name>
    <dbReference type="NCBI Taxonomy" id="702011"/>
    <lineage>
        <taxon>Eukaryota</taxon>
        <taxon>Fungi</taxon>
        <taxon>Dikarya</taxon>
        <taxon>Ascomycota</taxon>
        <taxon>Pezizomycotina</taxon>
        <taxon>Dothideomycetes</taxon>
        <taxon>Dothideomycetidae</taxon>
        <taxon>Mycosphaerellales</taxon>
        <taxon>Extremaceae</taxon>
        <taxon>Extremus</taxon>
    </lineage>
</organism>
<comment type="function">
    <text evidence="10">Plays an important role in control of proteasome function. Inhibits the hydrolysis of protein and peptide substrates by the 20S proteasome. Also inhibits the activation of the proteasome by the proteasome regulatory proteins PA700 and PA28.</text>
</comment>
<evidence type="ECO:0000256" key="1">
    <source>
        <dbReference type="ARBA" id="ARBA00004240"/>
    </source>
</evidence>
<comment type="subcellular location">
    <subcellularLocation>
        <location evidence="2">Cytoplasm</location>
    </subcellularLocation>
    <subcellularLocation>
        <location evidence="1">Endoplasmic reticulum</location>
    </subcellularLocation>
</comment>
<dbReference type="PANTHER" id="PTHR13266">
    <property type="entry name" value="PROTEASOME INHIBITOR"/>
    <property type="match status" value="1"/>
</dbReference>
<keyword evidence="4" id="KW-0488">Methylation</keyword>
<evidence type="ECO:0000256" key="12">
    <source>
        <dbReference type="SAM" id="SignalP"/>
    </source>
</evidence>
<feature type="compositionally biased region" description="Gly residues" evidence="11">
    <location>
        <begin position="415"/>
        <end position="430"/>
    </location>
</feature>
<evidence type="ECO:0000256" key="10">
    <source>
        <dbReference type="ARBA" id="ARBA00024805"/>
    </source>
</evidence>
<evidence type="ECO:0000256" key="2">
    <source>
        <dbReference type="ARBA" id="ARBA00004496"/>
    </source>
</evidence>
<evidence type="ECO:0000256" key="8">
    <source>
        <dbReference type="ARBA" id="ARBA00022942"/>
    </source>
</evidence>
<dbReference type="GO" id="GO:0005783">
    <property type="term" value="C:endoplasmic reticulum"/>
    <property type="evidence" value="ECO:0007669"/>
    <property type="project" value="UniProtKB-SubCell"/>
</dbReference>
<feature type="domain" description="PI31 proteasome regulator C-terminal" evidence="13">
    <location>
        <begin position="348"/>
        <end position="415"/>
    </location>
</feature>
<evidence type="ECO:0000256" key="7">
    <source>
        <dbReference type="ARBA" id="ARBA00022824"/>
    </source>
</evidence>
<dbReference type="InterPro" id="IPR045128">
    <property type="entry name" value="PI31-like"/>
</dbReference>
<evidence type="ECO:0008006" key="17">
    <source>
        <dbReference type="Google" id="ProtNLM"/>
    </source>
</evidence>
<dbReference type="Pfam" id="PF08577">
    <property type="entry name" value="PI31_Prot_C"/>
    <property type="match status" value="1"/>
</dbReference>
<keyword evidence="6" id="KW-0597">Phosphoprotein</keyword>
<feature type="domain" description="PI31 proteasome regulator N-terminal" evidence="14">
    <location>
        <begin position="107"/>
        <end position="266"/>
    </location>
</feature>
<evidence type="ECO:0000259" key="13">
    <source>
        <dbReference type="Pfam" id="PF08577"/>
    </source>
</evidence>
<dbReference type="GO" id="GO:0000502">
    <property type="term" value="C:proteasome complex"/>
    <property type="evidence" value="ECO:0007669"/>
    <property type="project" value="UniProtKB-KW"/>
</dbReference>
<keyword evidence="9" id="KW-0007">Acetylation</keyword>
<dbReference type="Pfam" id="PF11566">
    <property type="entry name" value="PI31_Prot_N"/>
    <property type="match status" value="1"/>
</dbReference>
<reference evidence="15" key="1">
    <citation type="submission" date="2023-04" db="EMBL/GenBank/DDBJ databases">
        <title>Black Yeasts Isolated from many extreme environments.</title>
        <authorList>
            <person name="Coleine C."/>
            <person name="Stajich J.E."/>
            <person name="Selbmann L."/>
        </authorList>
    </citation>
    <scope>NUCLEOTIDE SEQUENCE</scope>
    <source>
        <strain evidence="15">CCFEE 5312</strain>
    </source>
</reference>
<feature type="compositionally biased region" description="Basic and acidic residues" evidence="11">
    <location>
        <begin position="280"/>
        <end position="301"/>
    </location>
</feature>
<proteinExistence type="inferred from homology"/>
<keyword evidence="7" id="KW-0256">Endoplasmic reticulum</keyword>
<dbReference type="GO" id="GO:0004866">
    <property type="term" value="F:endopeptidase inhibitor activity"/>
    <property type="evidence" value="ECO:0007669"/>
    <property type="project" value="InterPro"/>
</dbReference>
<name>A0AAJ0DNP6_9PEZI</name>
<sequence length="452" mass="48928">MKIIALAPLFYAASALPAAIDIGDWGTTLDEFLPNVASKRSNLPHLDTFEDQEAFEVFADERQHRNHYHESQHTGHVTMASNNPPTNVLSTTSLSRYMIQSLPRDASPQLHNAFDSIALAAHACMLAVGFRLVGLGEDHRIDAASDPSDPQPLPTEWNANSGSYSFRYAHSQSSMQYLIKISRMANKAIIMGMGMGDDKTCSFDITAREYISEGSLPATPMSAGKSEDEASRSLTDVFISAGRLSDFGKLVQLNVIQKLIPSLQKEGYEESRSGQSSRTDPQRQREPERPQRDPLRDERDPPAQPRPFHDPLMQPRRPMPDPMPGFEDEYETLRPPRGGLRGPAMPHYGDRDLYPQGLGPRDPMYGGGVGPGLGPMGGGGMHPTFDDPMFAGQGQGGQGYDPQAPPGSRYDPVGPGMGGHPRGAGMGGRPPGGPPGGRPPNPFGGFGDGDFI</sequence>
<feature type="signal peptide" evidence="12">
    <location>
        <begin position="1"/>
        <end position="15"/>
    </location>
</feature>
<feature type="compositionally biased region" description="Gly residues" evidence="11">
    <location>
        <begin position="367"/>
        <end position="381"/>
    </location>
</feature>
<dbReference type="InterPro" id="IPR021625">
    <property type="entry name" value="PI31_Prot_N"/>
</dbReference>
<protein>
    <recommendedName>
        <fullName evidence="17">Proteasome inhibitor PI31 subunit</fullName>
    </recommendedName>
</protein>
<dbReference type="Gene3D" id="3.40.1000.30">
    <property type="match status" value="1"/>
</dbReference>
<dbReference type="GO" id="GO:0070628">
    <property type="term" value="F:proteasome binding"/>
    <property type="evidence" value="ECO:0007669"/>
    <property type="project" value="InterPro"/>
</dbReference>
<evidence type="ECO:0000256" key="4">
    <source>
        <dbReference type="ARBA" id="ARBA00022481"/>
    </source>
</evidence>
<keyword evidence="12" id="KW-0732">Signal</keyword>
<evidence type="ECO:0000256" key="3">
    <source>
        <dbReference type="ARBA" id="ARBA00006405"/>
    </source>
</evidence>
<evidence type="ECO:0000256" key="11">
    <source>
        <dbReference type="SAM" id="MobiDB-lite"/>
    </source>
</evidence>
<evidence type="ECO:0000313" key="15">
    <source>
        <dbReference type="EMBL" id="KAK3053686.1"/>
    </source>
</evidence>
<evidence type="ECO:0000313" key="16">
    <source>
        <dbReference type="Proteomes" id="UP001271007"/>
    </source>
</evidence>
<dbReference type="AlphaFoldDB" id="A0AAJ0DNP6"/>
<feature type="region of interest" description="Disordered" evidence="11">
    <location>
        <begin position="367"/>
        <end position="452"/>
    </location>
</feature>
<keyword evidence="5" id="KW-0963">Cytoplasm</keyword>
<dbReference type="InterPro" id="IPR013886">
    <property type="entry name" value="PI31_Prot_C"/>
</dbReference>
<dbReference type="PANTHER" id="PTHR13266:SF1">
    <property type="entry name" value="PROTEASOME INHIBITOR PI31 SUBUNIT"/>
    <property type="match status" value="1"/>
</dbReference>
<dbReference type="Proteomes" id="UP001271007">
    <property type="component" value="Unassembled WGS sequence"/>
</dbReference>
<keyword evidence="16" id="KW-1185">Reference proteome</keyword>
<feature type="chain" id="PRO_5042519922" description="Proteasome inhibitor PI31 subunit" evidence="12">
    <location>
        <begin position="16"/>
        <end position="452"/>
    </location>
</feature>
<evidence type="ECO:0000256" key="6">
    <source>
        <dbReference type="ARBA" id="ARBA00022553"/>
    </source>
</evidence>
<feature type="region of interest" description="Disordered" evidence="11">
    <location>
        <begin position="264"/>
        <end position="350"/>
    </location>
</feature>
<comment type="caution">
    <text evidence="15">The sequence shown here is derived from an EMBL/GenBank/DDBJ whole genome shotgun (WGS) entry which is preliminary data.</text>
</comment>
<evidence type="ECO:0000256" key="9">
    <source>
        <dbReference type="ARBA" id="ARBA00022990"/>
    </source>
</evidence>
<accession>A0AAJ0DNP6</accession>
<dbReference type="EMBL" id="JAWDJX010000015">
    <property type="protein sequence ID" value="KAK3053686.1"/>
    <property type="molecule type" value="Genomic_DNA"/>
</dbReference>